<dbReference type="EMBL" id="JAGPXF010000001">
    <property type="protein sequence ID" value="KAH7261598.1"/>
    <property type="molecule type" value="Genomic_DNA"/>
</dbReference>
<accession>A0A8K0WH69</accession>
<evidence type="ECO:0000313" key="1">
    <source>
        <dbReference type="EMBL" id="KAH7261598.1"/>
    </source>
</evidence>
<evidence type="ECO:0000313" key="2">
    <source>
        <dbReference type="Proteomes" id="UP000813427"/>
    </source>
</evidence>
<gene>
    <name evidence="1" type="ORF">BKA59DRAFT_447852</name>
</gene>
<comment type="caution">
    <text evidence="1">The sequence shown here is derived from an EMBL/GenBank/DDBJ whole genome shotgun (WGS) entry which is preliminary data.</text>
</comment>
<dbReference type="Proteomes" id="UP000813427">
    <property type="component" value="Unassembled WGS sequence"/>
</dbReference>
<organism evidence="1 2">
    <name type="scientific">Fusarium tricinctum</name>
    <dbReference type="NCBI Taxonomy" id="61284"/>
    <lineage>
        <taxon>Eukaryota</taxon>
        <taxon>Fungi</taxon>
        <taxon>Dikarya</taxon>
        <taxon>Ascomycota</taxon>
        <taxon>Pezizomycotina</taxon>
        <taxon>Sordariomycetes</taxon>
        <taxon>Hypocreomycetidae</taxon>
        <taxon>Hypocreales</taxon>
        <taxon>Nectriaceae</taxon>
        <taxon>Fusarium</taxon>
        <taxon>Fusarium tricinctum species complex</taxon>
    </lineage>
</organism>
<name>A0A8K0WH69_9HYPO</name>
<proteinExistence type="predicted"/>
<dbReference type="AlphaFoldDB" id="A0A8K0WH69"/>
<dbReference type="Gene3D" id="2.170.15.10">
    <property type="entry name" value="Proaerolysin, chain A, domain 3"/>
    <property type="match status" value="1"/>
</dbReference>
<protein>
    <submittedName>
        <fullName evidence="1">Uncharacterized protein</fullName>
    </submittedName>
</protein>
<keyword evidence="2" id="KW-1185">Reference proteome</keyword>
<reference evidence="1" key="1">
    <citation type="journal article" date="2021" name="Nat. Commun.">
        <title>Genetic determinants of endophytism in the Arabidopsis root mycobiome.</title>
        <authorList>
            <person name="Mesny F."/>
            <person name="Miyauchi S."/>
            <person name="Thiergart T."/>
            <person name="Pickel B."/>
            <person name="Atanasova L."/>
            <person name="Karlsson M."/>
            <person name="Huettel B."/>
            <person name="Barry K.W."/>
            <person name="Haridas S."/>
            <person name="Chen C."/>
            <person name="Bauer D."/>
            <person name="Andreopoulos W."/>
            <person name="Pangilinan J."/>
            <person name="LaButti K."/>
            <person name="Riley R."/>
            <person name="Lipzen A."/>
            <person name="Clum A."/>
            <person name="Drula E."/>
            <person name="Henrissat B."/>
            <person name="Kohler A."/>
            <person name="Grigoriev I.V."/>
            <person name="Martin F.M."/>
            <person name="Hacquard S."/>
        </authorList>
    </citation>
    <scope>NUCLEOTIDE SEQUENCE</scope>
    <source>
        <strain evidence="1">MPI-SDFR-AT-0068</strain>
    </source>
</reference>
<dbReference type="SUPFAM" id="SSF56973">
    <property type="entry name" value="Aerolisin/ETX pore-forming domain"/>
    <property type="match status" value="1"/>
</dbReference>
<sequence length="149" mass="16545">MECFFLRGKTYSSISQIYHVAGRVHVGCRLQDHAEIHAKVGTPSVAVAEAITRWEANFDFSWTKTDITTQRCSSSLVILIPPYSIIRARATAQTGWIKVPFTVTYITETKAKLTSGGLWYGISSWSTSVDFKEASKIEHDENVKAVGSV</sequence>